<keyword evidence="1" id="KW-0963">Cytoplasm</keyword>
<evidence type="ECO:0000256" key="1">
    <source>
        <dbReference type="ARBA" id="ARBA00022490"/>
    </source>
</evidence>
<gene>
    <name evidence="8" type="ORF">FYC77_14640</name>
</gene>
<feature type="compositionally biased region" description="Basic and acidic residues" evidence="7">
    <location>
        <begin position="465"/>
        <end position="476"/>
    </location>
</feature>
<dbReference type="PROSITE" id="PS51255">
    <property type="entry name" value="ADPK"/>
    <property type="match status" value="1"/>
</dbReference>
<dbReference type="RefSeq" id="WP_149082236.1">
    <property type="nucleotide sequence ID" value="NZ_VTAW01000020.1"/>
</dbReference>
<keyword evidence="6" id="KW-0324">Glycolysis</keyword>
<dbReference type="EMBL" id="VTAW01000020">
    <property type="protein sequence ID" value="TYT61288.1"/>
    <property type="molecule type" value="Genomic_DNA"/>
</dbReference>
<dbReference type="InterPro" id="IPR007666">
    <property type="entry name" value="ADP_PFK/GK"/>
</dbReference>
<evidence type="ECO:0000256" key="5">
    <source>
        <dbReference type="ARBA" id="ARBA00022842"/>
    </source>
</evidence>
<dbReference type="AlphaFoldDB" id="A0A5D5AHF1"/>
<keyword evidence="5" id="KW-0460">Magnesium</keyword>
<dbReference type="GO" id="GO:0006096">
    <property type="term" value="P:glycolytic process"/>
    <property type="evidence" value="ECO:0007669"/>
    <property type="project" value="UniProtKB-KW"/>
</dbReference>
<dbReference type="GO" id="GO:0016773">
    <property type="term" value="F:phosphotransferase activity, alcohol group as acceptor"/>
    <property type="evidence" value="ECO:0007669"/>
    <property type="project" value="InterPro"/>
</dbReference>
<evidence type="ECO:0000256" key="4">
    <source>
        <dbReference type="ARBA" id="ARBA00022777"/>
    </source>
</evidence>
<keyword evidence="2" id="KW-0808">Transferase</keyword>
<dbReference type="PANTHER" id="PTHR21208:SF1">
    <property type="entry name" value="ADP-DEPENDENT GLUCOKINASE"/>
    <property type="match status" value="1"/>
</dbReference>
<dbReference type="Proteomes" id="UP000324104">
    <property type="component" value="Unassembled WGS sequence"/>
</dbReference>
<accession>A0A5D5AHF1</accession>
<comment type="caution">
    <text evidence="8">The sequence shown here is derived from an EMBL/GenBank/DDBJ whole genome shotgun (WGS) entry which is preliminary data.</text>
</comment>
<dbReference type="Pfam" id="PF04587">
    <property type="entry name" value="ADP_PFK_GK"/>
    <property type="match status" value="1"/>
</dbReference>
<dbReference type="Gene3D" id="3.30.1110.20">
    <property type="match status" value="1"/>
</dbReference>
<evidence type="ECO:0000313" key="8">
    <source>
        <dbReference type="EMBL" id="TYT61288.1"/>
    </source>
</evidence>
<evidence type="ECO:0000256" key="7">
    <source>
        <dbReference type="SAM" id="MobiDB-lite"/>
    </source>
</evidence>
<evidence type="ECO:0000313" key="9">
    <source>
        <dbReference type="Proteomes" id="UP000324104"/>
    </source>
</evidence>
<dbReference type="SUPFAM" id="SSF53613">
    <property type="entry name" value="Ribokinase-like"/>
    <property type="match status" value="1"/>
</dbReference>
<name>A0A5D5AHF1_9EURY</name>
<organism evidence="8 9">
    <name type="scientific">Natrialba swarupiae</name>
    <dbReference type="NCBI Taxonomy" id="2448032"/>
    <lineage>
        <taxon>Archaea</taxon>
        <taxon>Methanobacteriati</taxon>
        <taxon>Methanobacteriota</taxon>
        <taxon>Stenosarchaea group</taxon>
        <taxon>Halobacteria</taxon>
        <taxon>Halobacteriales</taxon>
        <taxon>Natrialbaceae</taxon>
        <taxon>Natrialba</taxon>
    </lineage>
</organism>
<proteinExistence type="predicted"/>
<protein>
    <submittedName>
        <fullName evidence="8">Phosphofructokinase</fullName>
    </submittedName>
</protein>
<keyword evidence="4 8" id="KW-0418">Kinase</keyword>
<evidence type="ECO:0000256" key="3">
    <source>
        <dbReference type="ARBA" id="ARBA00022723"/>
    </source>
</evidence>
<feature type="region of interest" description="Disordered" evidence="7">
    <location>
        <begin position="456"/>
        <end position="476"/>
    </location>
</feature>
<keyword evidence="9" id="KW-1185">Reference proteome</keyword>
<dbReference type="GO" id="GO:0046872">
    <property type="term" value="F:metal ion binding"/>
    <property type="evidence" value="ECO:0007669"/>
    <property type="project" value="UniProtKB-KW"/>
</dbReference>
<dbReference type="Gene3D" id="3.40.1190.20">
    <property type="match status" value="1"/>
</dbReference>
<dbReference type="InterPro" id="IPR029056">
    <property type="entry name" value="Ribokinase-like"/>
</dbReference>
<evidence type="ECO:0000256" key="6">
    <source>
        <dbReference type="ARBA" id="ARBA00023152"/>
    </source>
</evidence>
<evidence type="ECO:0000256" key="2">
    <source>
        <dbReference type="ARBA" id="ARBA00022679"/>
    </source>
</evidence>
<reference evidence="8 9" key="1">
    <citation type="submission" date="2019-08" db="EMBL/GenBank/DDBJ databases">
        <title>Archaea genome.</title>
        <authorList>
            <person name="Kajale S."/>
            <person name="Shouche Y."/>
            <person name="Deshpande N."/>
            <person name="Sharma A."/>
        </authorList>
    </citation>
    <scope>NUCLEOTIDE SEQUENCE [LARGE SCALE GENOMIC DNA]</scope>
    <source>
        <strain evidence="8 9">ESP3B_9</strain>
    </source>
</reference>
<dbReference type="GO" id="GO:0016301">
    <property type="term" value="F:kinase activity"/>
    <property type="evidence" value="ECO:0007669"/>
    <property type="project" value="UniProtKB-KW"/>
</dbReference>
<sequence length="476" mass="51543">MVDDHTQLASDIQALEGLPVFIAYNANVDAIVRVGEDLESFLERPSEPGERQPPSPLDSKRDLATAITHTMAAGRGDEVAMTDEFSATLETELEPDSQQMGGQTGIMTNLVTALGASPVTYTYLISDRQLSMFDHADAVAYPSVTNGDVELIPLEEAVNTDRTKINWVFEFRVDDELFDVRAIEDTRFIAASRPPEFDLTAGDLDAHVDQIGAVVDGALLAGYHNLTPEHVEEDYEQAHRHARDVIRRLKSGSQGDVPVHIEYAVTHDDDLRESMYEWILPEADVVGADTHELTLLHNDAGLEVVDEEPTEETPFDRDEIISHYRMLEAIRDELGVGCVQLHAMEYHLAVMDAYPRPDAVARGLEFSAVNAATKAALGDITSPDDLETGLEYEPSAKGRKAIELLADHLEEAVEDGVLSTPTVAACPNRVVEDPAGTVGIGDIVSSSSFVLEIAIANGGGNGDGDGNRDGDGPTSS</sequence>
<dbReference type="PANTHER" id="PTHR21208">
    <property type="entry name" value="ADP-DEPENDENT GLUCOKINASE"/>
    <property type="match status" value="1"/>
</dbReference>
<keyword evidence="3" id="KW-0479">Metal-binding</keyword>